<dbReference type="Gene3D" id="3.40.1180.10">
    <property type="entry name" value="Decaprenyl diphosphate synthase-like"/>
    <property type="match status" value="1"/>
</dbReference>
<dbReference type="FunFam" id="3.40.1180.10:FF:000001">
    <property type="entry name" value="(2E,6E)-farnesyl-diphosphate-specific ditrans,polycis-undecaprenyl-diphosphate synthase"/>
    <property type="match status" value="1"/>
</dbReference>
<dbReference type="STRING" id="568899.SAMN05192534_101242"/>
<dbReference type="PANTHER" id="PTHR10291">
    <property type="entry name" value="DEHYDRODOLICHYL DIPHOSPHATE SYNTHASE FAMILY MEMBER"/>
    <property type="match status" value="1"/>
</dbReference>
<dbReference type="GO" id="GO:0005829">
    <property type="term" value="C:cytosol"/>
    <property type="evidence" value="ECO:0007669"/>
    <property type="project" value="TreeGrafter"/>
</dbReference>
<keyword evidence="2" id="KW-0460">Magnesium</keyword>
<reference evidence="3 4" key="1">
    <citation type="submission" date="2016-10" db="EMBL/GenBank/DDBJ databases">
        <authorList>
            <person name="de Groot N.N."/>
        </authorList>
    </citation>
    <scope>NUCLEOTIDE SEQUENCE [LARGE SCALE GENOMIC DNA]</scope>
    <source>
        <strain evidence="3 4">DSM 21632</strain>
    </source>
</reference>
<comment type="function">
    <text evidence="2">Catalyzes the condensation of isopentenyl diphosphate (IPP) with allylic pyrophosphates generating different type of terpenoids.</text>
</comment>
<proteinExistence type="inferred from homology"/>
<dbReference type="EMBL" id="FNDK01000001">
    <property type="protein sequence ID" value="SDG98900.1"/>
    <property type="molecule type" value="Genomic_DNA"/>
</dbReference>
<dbReference type="CDD" id="cd00475">
    <property type="entry name" value="Cis_IPPS"/>
    <property type="match status" value="1"/>
</dbReference>
<dbReference type="InterPro" id="IPR036424">
    <property type="entry name" value="UPP_synth-like_sf"/>
</dbReference>
<evidence type="ECO:0000313" key="4">
    <source>
        <dbReference type="Proteomes" id="UP000199163"/>
    </source>
</evidence>
<accession>A0A1G7YSR3</accession>
<dbReference type="PROSITE" id="PS01066">
    <property type="entry name" value="UPP_SYNTHASE"/>
    <property type="match status" value="1"/>
</dbReference>
<comment type="similarity">
    <text evidence="2">Belongs to the UPP synthase family.</text>
</comment>
<dbReference type="GO" id="GO:0008834">
    <property type="term" value="F:ditrans,polycis-undecaprenyl-diphosphate synthase [(2E,6E)-farnesyl-diphosphate specific] activity"/>
    <property type="evidence" value="ECO:0007669"/>
    <property type="project" value="TreeGrafter"/>
</dbReference>
<dbReference type="EC" id="2.5.1.-" evidence="2"/>
<dbReference type="GO" id="GO:0016094">
    <property type="term" value="P:polyprenol biosynthetic process"/>
    <property type="evidence" value="ECO:0007669"/>
    <property type="project" value="TreeGrafter"/>
</dbReference>
<keyword evidence="2" id="KW-0479">Metal-binding</keyword>
<feature type="binding site" evidence="2">
    <location>
        <position position="58"/>
    </location>
    <ligand>
        <name>Mg(2+)</name>
        <dbReference type="ChEBI" id="CHEBI:18420"/>
    </ligand>
</feature>
<feature type="active site" evidence="2">
    <location>
        <position position="58"/>
    </location>
</feature>
<dbReference type="PANTHER" id="PTHR10291:SF0">
    <property type="entry name" value="DEHYDRODOLICHYL DIPHOSPHATE SYNTHASE 2"/>
    <property type="match status" value="1"/>
</dbReference>
<comment type="cofactor">
    <cofactor evidence="2">
        <name>Mg(2+)</name>
        <dbReference type="ChEBI" id="CHEBI:18420"/>
    </cofactor>
    <text evidence="2">Binds 2 magnesium ions per subunit.</text>
</comment>
<gene>
    <name evidence="3" type="ORF">SAMN05192534_101242</name>
</gene>
<evidence type="ECO:0000256" key="2">
    <source>
        <dbReference type="HAMAP-Rule" id="MF_01139"/>
    </source>
</evidence>
<keyword evidence="1 2" id="KW-0808">Transferase</keyword>
<feature type="binding site" evidence="2">
    <location>
        <begin position="232"/>
        <end position="234"/>
    </location>
    <ligand>
        <name>substrate</name>
    </ligand>
</feature>
<feature type="binding site" evidence="2">
    <location>
        <position position="71"/>
    </location>
    <ligand>
        <name>substrate</name>
    </ligand>
</feature>
<feature type="binding site" evidence="2">
    <location>
        <begin position="59"/>
        <end position="62"/>
    </location>
    <ligand>
        <name>substrate</name>
    </ligand>
</feature>
<feature type="binding site" evidence="2">
    <location>
        <position position="75"/>
    </location>
    <ligand>
        <name>substrate</name>
    </ligand>
</feature>
<dbReference type="InterPro" id="IPR018520">
    <property type="entry name" value="UPP_synth-like_CS"/>
</dbReference>
<evidence type="ECO:0000313" key="3">
    <source>
        <dbReference type="EMBL" id="SDG98900.1"/>
    </source>
</evidence>
<evidence type="ECO:0000256" key="1">
    <source>
        <dbReference type="ARBA" id="ARBA00022679"/>
    </source>
</evidence>
<dbReference type="HAMAP" id="MF_01139">
    <property type="entry name" value="ISPT"/>
    <property type="match status" value="1"/>
</dbReference>
<feature type="binding site" evidence="2">
    <location>
        <position position="63"/>
    </location>
    <ligand>
        <name>substrate</name>
    </ligand>
</feature>
<dbReference type="Proteomes" id="UP000199163">
    <property type="component" value="Unassembled WGS sequence"/>
</dbReference>
<feature type="binding site" evidence="2">
    <location>
        <position position="245"/>
    </location>
    <ligand>
        <name>Mg(2+)</name>
        <dbReference type="ChEBI" id="CHEBI:18420"/>
    </ligand>
</feature>
<feature type="binding site" evidence="2">
    <location>
        <position position="226"/>
    </location>
    <ligand>
        <name>substrate</name>
    </ligand>
</feature>
<dbReference type="GO" id="GO:0030145">
    <property type="term" value="F:manganese ion binding"/>
    <property type="evidence" value="ECO:0007669"/>
    <property type="project" value="TreeGrafter"/>
</dbReference>
<dbReference type="AlphaFoldDB" id="A0A1G7YSR3"/>
<dbReference type="InterPro" id="IPR001441">
    <property type="entry name" value="UPP_synth-like"/>
</dbReference>
<feature type="active site" description="Proton acceptor" evidence="2">
    <location>
        <position position="106"/>
    </location>
</feature>
<dbReference type="Pfam" id="PF01255">
    <property type="entry name" value="Prenyltransf"/>
    <property type="match status" value="1"/>
</dbReference>
<organism evidence="3 4">
    <name type="scientific">Alteribacillus persepolensis</name>
    <dbReference type="NCBI Taxonomy" id="568899"/>
    <lineage>
        <taxon>Bacteria</taxon>
        <taxon>Bacillati</taxon>
        <taxon>Bacillota</taxon>
        <taxon>Bacilli</taxon>
        <taxon>Bacillales</taxon>
        <taxon>Bacillaceae</taxon>
        <taxon>Alteribacillus</taxon>
    </lineage>
</organism>
<keyword evidence="4" id="KW-1185">Reference proteome</keyword>
<protein>
    <recommendedName>
        <fullName evidence="2">Isoprenyl transferase</fullName>
        <ecNumber evidence="2">2.5.1.-</ecNumber>
    </recommendedName>
</protein>
<dbReference type="SUPFAM" id="SSF64005">
    <property type="entry name" value="Undecaprenyl diphosphate synthase"/>
    <property type="match status" value="1"/>
</dbReference>
<feature type="binding site" evidence="2">
    <location>
        <position position="107"/>
    </location>
    <ligand>
        <name>substrate</name>
    </ligand>
</feature>
<feature type="binding site" evidence="2">
    <location>
        <position position="109"/>
    </location>
    <ligand>
        <name>substrate</name>
    </ligand>
</feature>
<dbReference type="NCBIfam" id="NF011405">
    <property type="entry name" value="PRK14830.1"/>
    <property type="match status" value="1"/>
</dbReference>
<dbReference type="GO" id="GO:0000287">
    <property type="term" value="F:magnesium ion binding"/>
    <property type="evidence" value="ECO:0007669"/>
    <property type="project" value="UniProtKB-UniRule"/>
</dbReference>
<comment type="subunit">
    <text evidence="2">Homodimer.</text>
</comment>
<dbReference type="NCBIfam" id="TIGR00055">
    <property type="entry name" value="uppS"/>
    <property type="match status" value="1"/>
</dbReference>
<name>A0A1G7YSR3_9BACI</name>
<sequence>MHHCMLFSRCYIDVILLTKAGALYMDDQFFHARNANAIDNTQATKLGNIPEHIAIIMDGNGRWAKQKGLPRVAGHREGMKVINKIVAKASEVGVRYLTLYAFSTENWKRPKSEVEFLMKLPDRFLSKELPKLKKNNVQVRTMGEKSLLPAHTQKAVQKAVRETADNTGVVLNLALNYGSRHELVYAMKEIGKDIEKGKLAAKDIDEKLIASNLLCSDLPEPDLLIRTSGEQRLSNFMLWQLAYSEFWFTEVLWPDFTEHDLLQAIQTFQQRKRRYGGV</sequence>
<feature type="binding site" evidence="2">
    <location>
        <begin position="103"/>
        <end position="105"/>
    </location>
    <ligand>
        <name>substrate</name>
    </ligand>
</feature>